<dbReference type="Gene3D" id="3.40.50.1820">
    <property type="entry name" value="alpha/beta hydrolase"/>
    <property type="match status" value="1"/>
</dbReference>
<organism evidence="1 2">
    <name type="scientific">Penicillium malachiteum</name>
    <dbReference type="NCBI Taxonomy" id="1324776"/>
    <lineage>
        <taxon>Eukaryota</taxon>
        <taxon>Fungi</taxon>
        <taxon>Dikarya</taxon>
        <taxon>Ascomycota</taxon>
        <taxon>Pezizomycotina</taxon>
        <taxon>Eurotiomycetes</taxon>
        <taxon>Eurotiomycetidae</taxon>
        <taxon>Eurotiales</taxon>
        <taxon>Aspergillaceae</taxon>
        <taxon>Penicillium</taxon>
    </lineage>
</organism>
<proteinExistence type="predicted"/>
<dbReference type="AlphaFoldDB" id="A0AAD6HHM1"/>
<protein>
    <submittedName>
        <fullName evidence="1">Uncharacterized protein</fullName>
    </submittedName>
</protein>
<comment type="caution">
    <text evidence="1">The sequence shown here is derived from an EMBL/GenBank/DDBJ whole genome shotgun (WGS) entry which is preliminary data.</text>
</comment>
<dbReference type="GO" id="GO:0017000">
    <property type="term" value="P:antibiotic biosynthetic process"/>
    <property type="evidence" value="ECO:0007669"/>
    <property type="project" value="UniProtKB-ARBA"/>
</dbReference>
<reference evidence="1" key="2">
    <citation type="submission" date="2023-01" db="EMBL/GenBank/DDBJ databases">
        <authorList>
            <person name="Petersen C."/>
        </authorList>
    </citation>
    <scope>NUCLEOTIDE SEQUENCE</scope>
    <source>
        <strain evidence="1">IBT 17514</strain>
    </source>
</reference>
<dbReference type="Proteomes" id="UP001215712">
    <property type="component" value="Unassembled WGS sequence"/>
</dbReference>
<gene>
    <name evidence="1" type="ORF">N7493_008616</name>
</gene>
<keyword evidence="2" id="KW-1185">Reference proteome</keyword>
<name>A0AAD6HHM1_9EURO</name>
<sequence length="195" mass="22235">MPLSPGHLDWMAHIEGEAGKADMDLDYLRRGFCWWSYFIVTPLMSLSSPPSEFEYHNIELTEPVKGCFLVSPLTSLNLSIESYRKWFSVDVLGKEVQDEISQGYGWGMAHDVSEGWWEGLNSADAILITAGEEEVFRDHIIQLIDVFERRLKSNVTAYIADKEAHDGPLMDFTARRAPSLTTQQITHWIIAQLKD</sequence>
<evidence type="ECO:0000313" key="1">
    <source>
        <dbReference type="EMBL" id="KAJ5716705.1"/>
    </source>
</evidence>
<dbReference type="EMBL" id="JAQJAN010000012">
    <property type="protein sequence ID" value="KAJ5716705.1"/>
    <property type="molecule type" value="Genomic_DNA"/>
</dbReference>
<reference evidence="1" key="1">
    <citation type="journal article" date="2023" name="IMA Fungus">
        <title>Comparative genomic study of the Penicillium genus elucidates a diverse pangenome and 15 lateral gene transfer events.</title>
        <authorList>
            <person name="Petersen C."/>
            <person name="Sorensen T."/>
            <person name="Nielsen M.R."/>
            <person name="Sondergaard T.E."/>
            <person name="Sorensen J.L."/>
            <person name="Fitzpatrick D.A."/>
            <person name="Frisvad J.C."/>
            <person name="Nielsen K.L."/>
        </authorList>
    </citation>
    <scope>NUCLEOTIDE SEQUENCE</scope>
    <source>
        <strain evidence="1">IBT 17514</strain>
    </source>
</reference>
<evidence type="ECO:0000313" key="2">
    <source>
        <dbReference type="Proteomes" id="UP001215712"/>
    </source>
</evidence>
<accession>A0AAD6HHM1</accession>
<dbReference type="GO" id="GO:0072330">
    <property type="term" value="P:monocarboxylic acid biosynthetic process"/>
    <property type="evidence" value="ECO:0007669"/>
    <property type="project" value="UniProtKB-ARBA"/>
</dbReference>
<dbReference type="InterPro" id="IPR029058">
    <property type="entry name" value="AB_hydrolase_fold"/>
</dbReference>